<dbReference type="EMBL" id="BSRZ01000001">
    <property type="protein sequence ID" value="GLW61993.1"/>
    <property type="molecule type" value="Genomic_DNA"/>
</dbReference>
<dbReference type="InterPro" id="IPR003856">
    <property type="entry name" value="LPS_length_determ_N"/>
</dbReference>
<gene>
    <name evidence="10" type="ORF">Arub01_02370</name>
</gene>
<evidence type="ECO:0000259" key="9">
    <source>
        <dbReference type="Pfam" id="PF02706"/>
    </source>
</evidence>
<keyword evidence="3" id="KW-1003">Cell membrane</keyword>
<keyword evidence="4 8" id="KW-0812">Transmembrane</keyword>
<keyword evidence="6 8" id="KW-0472">Membrane</keyword>
<evidence type="ECO:0000256" key="5">
    <source>
        <dbReference type="ARBA" id="ARBA00022989"/>
    </source>
</evidence>
<feature type="region of interest" description="Disordered" evidence="7">
    <location>
        <begin position="189"/>
        <end position="249"/>
    </location>
</feature>
<evidence type="ECO:0000313" key="10">
    <source>
        <dbReference type="EMBL" id="GLW61993.1"/>
    </source>
</evidence>
<evidence type="ECO:0000256" key="8">
    <source>
        <dbReference type="SAM" id="Phobius"/>
    </source>
</evidence>
<reference evidence="10" key="1">
    <citation type="submission" date="2023-02" db="EMBL/GenBank/DDBJ databases">
        <title>Actinomadura rubrobrunea NBRC 14622.</title>
        <authorList>
            <person name="Ichikawa N."/>
            <person name="Sato H."/>
            <person name="Tonouchi N."/>
        </authorList>
    </citation>
    <scope>NUCLEOTIDE SEQUENCE</scope>
    <source>
        <strain evidence="10">NBRC 14622</strain>
    </source>
</reference>
<accession>A0A9W6PS02</accession>
<comment type="subcellular location">
    <subcellularLocation>
        <location evidence="1">Cell membrane</location>
        <topology evidence="1">Multi-pass membrane protein</topology>
    </subcellularLocation>
</comment>
<keyword evidence="5 8" id="KW-1133">Transmembrane helix</keyword>
<comment type="similarity">
    <text evidence="2">Belongs to the CpsC/CapA family.</text>
</comment>
<dbReference type="GO" id="GO:0005886">
    <property type="term" value="C:plasma membrane"/>
    <property type="evidence" value="ECO:0007669"/>
    <property type="project" value="UniProtKB-SubCell"/>
</dbReference>
<proteinExistence type="inferred from homology"/>
<evidence type="ECO:0000256" key="6">
    <source>
        <dbReference type="ARBA" id="ARBA00023136"/>
    </source>
</evidence>
<evidence type="ECO:0000256" key="3">
    <source>
        <dbReference type="ARBA" id="ARBA00022475"/>
    </source>
</evidence>
<dbReference type="PANTHER" id="PTHR32309">
    <property type="entry name" value="TYROSINE-PROTEIN KINASE"/>
    <property type="match status" value="1"/>
</dbReference>
<feature type="transmembrane region" description="Helical" evidence="8">
    <location>
        <begin position="9"/>
        <end position="27"/>
    </location>
</feature>
<evidence type="ECO:0000256" key="7">
    <source>
        <dbReference type="SAM" id="MobiDB-lite"/>
    </source>
</evidence>
<dbReference type="InterPro" id="IPR050445">
    <property type="entry name" value="Bact_polysacc_biosynth/exp"/>
</dbReference>
<evidence type="ECO:0000313" key="11">
    <source>
        <dbReference type="Proteomes" id="UP001165124"/>
    </source>
</evidence>
<organism evidence="10 11">
    <name type="scientific">Actinomadura rubrobrunea</name>
    <dbReference type="NCBI Taxonomy" id="115335"/>
    <lineage>
        <taxon>Bacteria</taxon>
        <taxon>Bacillati</taxon>
        <taxon>Actinomycetota</taxon>
        <taxon>Actinomycetes</taxon>
        <taxon>Streptosporangiales</taxon>
        <taxon>Thermomonosporaceae</taxon>
        <taxon>Actinomadura</taxon>
    </lineage>
</organism>
<evidence type="ECO:0000256" key="1">
    <source>
        <dbReference type="ARBA" id="ARBA00004651"/>
    </source>
</evidence>
<keyword evidence="11" id="KW-1185">Reference proteome</keyword>
<evidence type="ECO:0000256" key="4">
    <source>
        <dbReference type="ARBA" id="ARBA00022692"/>
    </source>
</evidence>
<name>A0A9W6PS02_9ACTN</name>
<sequence>MLHLTLRAVPYLLIVLLGALGGLVYALNAPPVYTATAHVIVVPTNSGPDRMAVNFAQAYGRLAAKRQTLAWAVDPVPPSRGADAPKHVKASTSPDTPLIQLTGSARTAERAVQYANAAADALVRYGTSLSGETGVRVAFMSPADRPTRPTSPDLPLSLAVGTAAGVLLAGLAGAIASGIRGQFREYRRLHSEEPRPSSDTGPEPPVDASTAPRDNTSAGEVPTPTRVGRATARQRHTPTRKSRKSRRQK</sequence>
<dbReference type="PANTHER" id="PTHR32309:SF31">
    <property type="entry name" value="CAPSULAR EXOPOLYSACCHARIDE FAMILY"/>
    <property type="match status" value="1"/>
</dbReference>
<feature type="region of interest" description="Disordered" evidence="7">
    <location>
        <begin position="75"/>
        <end position="97"/>
    </location>
</feature>
<feature type="domain" description="Polysaccharide chain length determinant N-terminal" evidence="9">
    <location>
        <begin position="12"/>
        <end position="59"/>
    </location>
</feature>
<dbReference type="Pfam" id="PF02706">
    <property type="entry name" value="Wzz"/>
    <property type="match status" value="1"/>
</dbReference>
<dbReference type="Proteomes" id="UP001165124">
    <property type="component" value="Unassembled WGS sequence"/>
</dbReference>
<dbReference type="RefSeq" id="WP_067914613.1">
    <property type="nucleotide sequence ID" value="NZ_BSRZ01000001.1"/>
</dbReference>
<comment type="caution">
    <text evidence="10">The sequence shown here is derived from an EMBL/GenBank/DDBJ whole genome shotgun (WGS) entry which is preliminary data.</text>
</comment>
<dbReference type="AlphaFoldDB" id="A0A9W6PS02"/>
<feature type="transmembrane region" description="Helical" evidence="8">
    <location>
        <begin position="156"/>
        <end position="179"/>
    </location>
</feature>
<evidence type="ECO:0000256" key="2">
    <source>
        <dbReference type="ARBA" id="ARBA00006683"/>
    </source>
</evidence>
<feature type="compositionally biased region" description="Basic residues" evidence="7">
    <location>
        <begin position="232"/>
        <end position="249"/>
    </location>
</feature>
<protein>
    <recommendedName>
        <fullName evidence="9">Polysaccharide chain length determinant N-terminal domain-containing protein</fullName>
    </recommendedName>
</protein>